<keyword evidence="3" id="KW-0804">Transcription</keyword>
<dbReference type="Proteomes" id="UP001295469">
    <property type="component" value="Chromosome C07"/>
</dbReference>
<evidence type="ECO:0000256" key="4">
    <source>
        <dbReference type="ARBA" id="ARBA00023242"/>
    </source>
</evidence>
<evidence type="ECO:0000256" key="1">
    <source>
        <dbReference type="ARBA" id="ARBA00004123"/>
    </source>
</evidence>
<feature type="compositionally biased region" description="Basic and acidic residues" evidence="5">
    <location>
        <begin position="1"/>
        <end position="16"/>
    </location>
</feature>
<dbReference type="EMBL" id="HG994371">
    <property type="protein sequence ID" value="CAF1960339.1"/>
    <property type="molecule type" value="Genomic_DNA"/>
</dbReference>
<dbReference type="PANTHER" id="PTHR31499">
    <property type="entry name" value="MYB FAMILY TRANSCRIPTION FACTOR PHL11"/>
    <property type="match status" value="1"/>
</dbReference>
<proteinExistence type="predicted"/>
<dbReference type="InterPro" id="IPR046955">
    <property type="entry name" value="PHR1-like"/>
</dbReference>
<feature type="region of interest" description="Disordered" evidence="5">
    <location>
        <begin position="254"/>
        <end position="276"/>
    </location>
</feature>
<evidence type="ECO:0000313" key="6">
    <source>
        <dbReference type="EMBL" id="CAF1960339.1"/>
    </source>
</evidence>
<protein>
    <submittedName>
        <fullName evidence="6">(rape) hypothetical protein</fullName>
    </submittedName>
</protein>
<dbReference type="Gene3D" id="1.10.10.60">
    <property type="entry name" value="Homeodomain-like"/>
    <property type="match status" value="1"/>
</dbReference>
<dbReference type="GO" id="GO:0003700">
    <property type="term" value="F:DNA-binding transcription factor activity"/>
    <property type="evidence" value="ECO:0007669"/>
    <property type="project" value="InterPro"/>
</dbReference>
<dbReference type="InterPro" id="IPR009057">
    <property type="entry name" value="Homeodomain-like_sf"/>
</dbReference>
<feature type="region of interest" description="Disordered" evidence="5">
    <location>
        <begin position="1"/>
        <end position="27"/>
    </location>
</feature>
<dbReference type="GO" id="GO:0003677">
    <property type="term" value="F:DNA binding"/>
    <property type="evidence" value="ECO:0007669"/>
    <property type="project" value="InterPro"/>
</dbReference>
<comment type="subcellular location">
    <subcellularLocation>
        <location evidence="1">Nucleus</location>
    </subcellularLocation>
</comment>
<feature type="compositionally biased region" description="Polar residues" evidence="5">
    <location>
        <begin position="254"/>
        <end position="264"/>
    </location>
</feature>
<gene>
    <name evidence="6" type="ORF">DARMORV10_C07P10440.1</name>
</gene>
<dbReference type="SUPFAM" id="SSF46689">
    <property type="entry name" value="Homeodomain-like"/>
    <property type="match status" value="1"/>
</dbReference>
<sequence length="509" mass="58199">MSSQELKKKEKGKEIVTSEENPTTSEVSMYFSEQGIAALLEANKKDNAEKVGTQQKKSSSSKIKPCIFYTSDEKARLRWSSDLHACFVKAVEKLGGPDKATPKAVKDTMEVEGIALHHVKSHLQVILSYLLHMNHFCNLFNTRIFVSFQKFRLGRCNIRDETDQYHKRYRTGRRFFKAHAASNSPRPQVNIRPKVMGDVKPKKAKEDHGSLYMRIEHDLNLQRCREAERMQMAFEIENNRKMLEAQYIQASKAPSITSQHSNYISTTTPTTQRPSSQVLDQWLADHYSGRQTSDSQQPTTMIPQTTTCLPMWEFPQETKNTFSMYDPQHVNTSTQEKRQFNKSLNYNMTQGFINPYVTTEPQSMPGSSTVTTQPELQLNDDCLIHDLYRNPSFLPTSVPQTVDSLHQVISNITSPLSTAPQPIQTYAPNHTYNYPEYNTLERVKAQLSALQYSSTSRIQATPFCETNLSSSVTRDDEEDPVDMYIDWGKYEEVDIDELDPVEALLALGF</sequence>
<feature type="compositionally biased region" description="Polar residues" evidence="5">
    <location>
        <begin position="18"/>
        <end position="27"/>
    </location>
</feature>
<name>A0A816M0Y4_BRANA</name>
<reference evidence="6" key="1">
    <citation type="submission" date="2021-01" db="EMBL/GenBank/DDBJ databases">
        <authorList>
            <consortium name="Genoscope - CEA"/>
            <person name="William W."/>
        </authorList>
    </citation>
    <scope>NUCLEOTIDE SEQUENCE</scope>
</reference>
<feature type="compositionally biased region" description="Low complexity" evidence="5">
    <location>
        <begin position="265"/>
        <end position="276"/>
    </location>
</feature>
<dbReference type="NCBIfam" id="TIGR01557">
    <property type="entry name" value="myb_SHAQKYF"/>
    <property type="match status" value="1"/>
</dbReference>
<evidence type="ECO:0000256" key="5">
    <source>
        <dbReference type="SAM" id="MobiDB-lite"/>
    </source>
</evidence>
<keyword evidence="4" id="KW-0539">Nucleus</keyword>
<accession>A0A816M0Y4</accession>
<evidence type="ECO:0000256" key="3">
    <source>
        <dbReference type="ARBA" id="ARBA00023163"/>
    </source>
</evidence>
<keyword evidence="2" id="KW-0805">Transcription regulation</keyword>
<evidence type="ECO:0000256" key="2">
    <source>
        <dbReference type="ARBA" id="ARBA00023015"/>
    </source>
</evidence>
<dbReference type="InterPro" id="IPR006447">
    <property type="entry name" value="Myb_dom_plants"/>
</dbReference>
<dbReference type="AlphaFoldDB" id="A0A816M0Y4"/>
<dbReference type="GO" id="GO:0005634">
    <property type="term" value="C:nucleus"/>
    <property type="evidence" value="ECO:0007669"/>
    <property type="project" value="UniProtKB-SubCell"/>
</dbReference>
<dbReference type="PANTHER" id="PTHR31499:SF68">
    <property type="entry name" value="HOMEODOMAIN-LIKE SUPERFAMILY PROTEIN"/>
    <property type="match status" value="1"/>
</dbReference>
<organism evidence="6">
    <name type="scientific">Brassica napus</name>
    <name type="common">Rape</name>
    <dbReference type="NCBI Taxonomy" id="3708"/>
    <lineage>
        <taxon>Eukaryota</taxon>
        <taxon>Viridiplantae</taxon>
        <taxon>Streptophyta</taxon>
        <taxon>Embryophyta</taxon>
        <taxon>Tracheophyta</taxon>
        <taxon>Spermatophyta</taxon>
        <taxon>Magnoliopsida</taxon>
        <taxon>eudicotyledons</taxon>
        <taxon>Gunneridae</taxon>
        <taxon>Pentapetalae</taxon>
        <taxon>rosids</taxon>
        <taxon>malvids</taxon>
        <taxon>Brassicales</taxon>
        <taxon>Brassicaceae</taxon>
        <taxon>Brassiceae</taxon>
        <taxon>Brassica</taxon>
    </lineage>
</organism>